<comment type="caution">
    <text evidence="1">The sequence shown here is derived from an EMBL/GenBank/DDBJ whole genome shotgun (WGS) entry which is preliminary data.</text>
</comment>
<dbReference type="Proteomes" id="UP001430848">
    <property type="component" value="Unassembled WGS sequence"/>
</dbReference>
<evidence type="ECO:0000313" key="2">
    <source>
        <dbReference type="Proteomes" id="UP001430848"/>
    </source>
</evidence>
<proteinExistence type="predicted"/>
<sequence>MASIYDEALDIYWSETIVCNHEKYFSRALFFERIPDFAKLHIKHLRDVQTGVNPGAKALRGIASSRQASFAEALDAFPKLQTCSIREGTGGKKLSKEVEEALVRHPEVHLLKTSLKMEDDDDDPWSLSFDWKFEKTYINFTTGMQYTATEGWYNCLSRMDEEEGFQHVMKPQPLGKAGGNGET</sequence>
<accession>A0ABR1P8P4</accession>
<name>A0ABR1P8P4_DIAER</name>
<reference evidence="1 2" key="1">
    <citation type="submission" date="2024-02" db="EMBL/GenBank/DDBJ databases">
        <title>De novo assembly and annotation of 12 fungi associated with fruit tree decline syndrome in Ontario, Canada.</title>
        <authorList>
            <person name="Sulman M."/>
            <person name="Ellouze W."/>
            <person name="Ilyukhin E."/>
        </authorList>
    </citation>
    <scope>NUCLEOTIDE SEQUENCE [LARGE SCALE GENOMIC DNA]</scope>
    <source>
        <strain evidence="1 2">M169</strain>
    </source>
</reference>
<dbReference type="EMBL" id="JAKNSF020000030">
    <property type="protein sequence ID" value="KAK7729190.1"/>
    <property type="molecule type" value="Genomic_DNA"/>
</dbReference>
<evidence type="ECO:0000313" key="1">
    <source>
        <dbReference type="EMBL" id="KAK7729190.1"/>
    </source>
</evidence>
<gene>
    <name evidence="1" type="ORF">SLS63_006319</name>
</gene>
<protein>
    <submittedName>
        <fullName evidence="1">Uncharacterized protein</fullName>
    </submittedName>
</protein>
<keyword evidence="2" id="KW-1185">Reference proteome</keyword>
<organism evidence="1 2">
    <name type="scientific">Diaporthe eres</name>
    <name type="common">Phomopsis oblonga</name>
    <dbReference type="NCBI Taxonomy" id="83184"/>
    <lineage>
        <taxon>Eukaryota</taxon>
        <taxon>Fungi</taxon>
        <taxon>Dikarya</taxon>
        <taxon>Ascomycota</taxon>
        <taxon>Pezizomycotina</taxon>
        <taxon>Sordariomycetes</taxon>
        <taxon>Sordariomycetidae</taxon>
        <taxon>Diaporthales</taxon>
        <taxon>Diaporthaceae</taxon>
        <taxon>Diaporthe</taxon>
        <taxon>Diaporthe eres species complex</taxon>
    </lineage>
</organism>